<evidence type="ECO:0000313" key="2">
    <source>
        <dbReference type="EMBL" id="RNF32823.1"/>
    </source>
</evidence>
<dbReference type="GO" id="GO:0003988">
    <property type="term" value="F:acetyl-CoA C-acyltransferase activity"/>
    <property type="evidence" value="ECO:0007669"/>
    <property type="project" value="UniProtKB-ARBA"/>
</dbReference>
<dbReference type="CDD" id="cd00829">
    <property type="entry name" value="SCP-x_thiolase"/>
    <property type="match status" value="1"/>
</dbReference>
<dbReference type="RefSeq" id="WP_106693060.1">
    <property type="nucleotide sequence ID" value="NZ_PXNQ02000019.1"/>
</dbReference>
<dbReference type="PANTHER" id="PTHR42870">
    <property type="entry name" value="ACETYL-COA C-ACETYLTRANSFERASE"/>
    <property type="match status" value="1"/>
</dbReference>
<dbReference type="Pfam" id="PF22691">
    <property type="entry name" value="Thiolase_C_1"/>
    <property type="match status" value="1"/>
</dbReference>
<dbReference type="PANTHER" id="PTHR42870:SF1">
    <property type="entry name" value="NON-SPECIFIC LIPID-TRANSFER PROTEIN-LIKE 2"/>
    <property type="match status" value="1"/>
</dbReference>
<dbReference type="InterPro" id="IPR016039">
    <property type="entry name" value="Thiolase-like"/>
</dbReference>
<dbReference type="PIRSF" id="PIRSF000429">
    <property type="entry name" value="Ac-CoA_Ac_transf"/>
    <property type="match status" value="1"/>
</dbReference>
<dbReference type="InterPro" id="IPR055140">
    <property type="entry name" value="Thiolase_C_2"/>
</dbReference>
<sequence>MTAPYAPAPYDGVVIAAPFTTPYTRFSPHPAQYWLGSALRGSLKAAGLTPRDIDGLTVSSFTLFPDTAPGLADHLGLDLRWLETVTVGGACGVVALRRAARAVQMGEAGIVACIAGDANEIDSFRRLLQSFSRFAMDASYPYGAGGPNAVFALLTDHYMRKFRATREDFGRIATAQRANARRNPQALLRSALGLDDYLGARMISDPLCLFDCVMPCAGAEAFLVMSEDRARALGLPHARIRATMERHNAFPDDPAQYRGGWAGDAPGMWDTAGIGPGDIDLLQTYDDYPVICAMQAEDLGFCPKGEGARFLASRDTTIDGDFPHNSSGGQLSAGQAGAAGGFLGLTEAIRQVTATAGPTQVAKAARALVSGFGMVNYDRGICSAAAIIEGKGA</sequence>
<name>A0A3R7P2B8_9RHOB</name>
<keyword evidence="3" id="KW-1185">Reference proteome</keyword>
<proteinExistence type="predicted"/>
<dbReference type="Gene3D" id="3.40.47.10">
    <property type="match status" value="1"/>
</dbReference>
<evidence type="ECO:0000313" key="3">
    <source>
        <dbReference type="Proteomes" id="UP000238137"/>
    </source>
</evidence>
<dbReference type="AlphaFoldDB" id="A0A3R7P2B8"/>
<gene>
    <name evidence="2" type="ORF">A7A09_020060</name>
</gene>
<evidence type="ECO:0000259" key="1">
    <source>
        <dbReference type="Pfam" id="PF22691"/>
    </source>
</evidence>
<dbReference type="EMBL" id="PXNQ02000019">
    <property type="protein sequence ID" value="RNF32823.1"/>
    <property type="molecule type" value="Genomic_DNA"/>
</dbReference>
<dbReference type="Proteomes" id="UP000238137">
    <property type="component" value="Unassembled WGS sequence"/>
</dbReference>
<feature type="domain" description="Thiolase C-terminal" evidence="1">
    <location>
        <begin position="270"/>
        <end position="375"/>
    </location>
</feature>
<reference evidence="2" key="1">
    <citation type="submission" date="2018-05" db="EMBL/GenBank/DDBJ databases">
        <title>Reclassification of Methylarcula marina and Methylarcula terricola as Paracoccus methylarcula sp.nov., comb.nov. and Paracoccus terricola comb.nov.</title>
        <authorList>
            <person name="Shmareva M.N."/>
            <person name="Doronina N.V."/>
            <person name="Vasilenko O.V."/>
            <person name="Tarlachkov S.V."/>
            <person name="Trotsenko Y.A."/>
        </authorList>
    </citation>
    <scope>NUCLEOTIDE SEQUENCE [LARGE SCALE GENOMIC DNA]</scope>
    <source>
        <strain evidence="2">VKM B-2159</strain>
    </source>
</reference>
<protein>
    <submittedName>
        <fullName evidence="2">Thiolase family protein</fullName>
    </submittedName>
</protein>
<organism evidence="2 3">
    <name type="scientific">Paracoccus methylarcula</name>
    <dbReference type="NCBI Taxonomy" id="72022"/>
    <lineage>
        <taxon>Bacteria</taxon>
        <taxon>Pseudomonadati</taxon>
        <taxon>Pseudomonadota</taxon>
        <taxon>Alphaproteobacteria</taxon>
        <taxon>Rhodobacterales</taxon>
        <taxon>Paracoccaceae</taxon>
        <taxon>Paracoccus</taxon>
    </lineage>
</organism>
<dbReference type="InterPro" id="IPR002155">
    <property type="entry name" value="Thiolase"/>
</dbReference>
<comment type="caution">
    <text evidence="2">The sequence shown here is derived from an EMBL/GenBank/DDBJ whole genome shotgun (WGS) entry which is preliminary data.</text>
</comment>
<accession>A0A3R7P2B8</accession>
<dbReference type="OrthoDB" id="9790314at2"/>
<dbReference type="SUPFAM" id="SSF53901">
    <property type="entry name" value="Thiolase-like"/>
    <property type="match status" value="1"/>
</dbReference>